<dbReference type="Pfam" id="PF13402">
    <property type="entry name" value="Peptidase_M60"/>
    <property type="match status" value="1"/>
</dbReference>
<feature type="domain" description="Peptidase M60" evidence="2">
    <location>
        <begin position="83"/>
        <end position="378"/>
    </location>
</feature>
<feature type="compositionally biased region" description="Basic and acidic residues" evidence="1">
    <location>
        <begin position="70"/>
        <end position="84"/>
    </location>
</feature>
<dbReference type="Proteomes" id="UP001519641">
    <property type="component" value="Unassembled WGS sequence"/>
</dbReference>
<reference evidence="3 4" key="1">
    <citation type="submission" date="2021-05" db="EMBL/GenBank/DDBJ databases">
        <title>Whole genome sequence of Curtobacterium flaccumfaciens pv. flaccumfaciens strain CFBP 8819.</title>
        <authorList>
            <person name="Osdaghi E."/>
            <person name="Taghouti G."/>
            <person name="Portier P."/>
            <person name="Fazliarab A."/>
            <person name="Taghavi S.M."/>
            <person name="Briand M."/>
            <person name="Le-Saux M."/>
            <person name="Jacques M.-A."/>
        </authorList>
    </citation>
    <scope>NUCLEOTIDE SEQUENCE [LARGE SCALE GENOMIC DNA]</scope>
    <source>
        <strain evidence="3 4">CFBP 8819</strain>
    </source>
</reference>
<dbReference type="SMART" id="SM01276">
    <property type="entry name" value="M60-like"/>
    <property type="match status" value="1"/>
</dbReference>
<gene>
    <name evidence="3" type="ORF">KK097_05135</name>
</gene>
<dbReference type="Gene3D" id="2.60.120.1250">
    <property type="entry name" value="Peptidase M60, enhancin-like domain 1"/>
    <property type="match status" value="1"/>
</dbReference>
<sequence>MRYSILSSRVLTTVLVVAGTIVGGGITAVGAASAPTPSSSSTAPAGRASIVHTDDDLATTVLVRGQGDAETERRREGRSYRHSDLQPASRFAPKGTEVEVTLPAGAPAMHVGIGLYGNYAAHNGGSAVGIKTFPVTAGTTTVTAPVDGLVYLIDRSPSGSHEVTVRGGAALPTFILGTTSDDEFASDMGENDDAAFVTIIGARTFSEPPNGAFSRIPRDLSGRVELWDRVVGLTNAHFGLLDDAVGLARKSPQRLHITMPDTGGAYASAGHDRITMPRSSGAASELLAAAPGDMWGFWHEVGHTYQTPAYNWAGMGEVVVNTSVLDVQHAISGENRLDRQSASAVAAYFAKPLDERAYHSQDGWVKILTFDQLRRSFGEHFYPRLNQALRTGLALGEVSTPDNGDSKHQLFARTAATIADRDLRPFFAEWGFPLSAETSAALAELPPLTTHIWENRTSATDRLDHDLAPYAVPVGRITGDQPSVVVGQQRLDQTPEVTDLQNTDGHGVPEYAGQLVSATATGTGTLLVALRNSLGIREVLTRPVTVTPGNMFSFDGLAERNVMRLVTDPRERVLRLFAGTTYNAHASWGGNEYVGFTLRSADRREQIGTWSVRGNETAHALASGFAQAYEDGQVLEVRHAEARSRLDRWADSALQPADAATVQRYRITDGRFEPMAADPIVPSAAASVALSRRVDTRVEARLATTRSIEQLSASVTLNAPSATTFAPGQTTLIAEIRRPNGSWTPETRLDLGGLSTNDSGTVLTATLDPVAIDLPSGTLIRWSPLVRVGPGAPAGSSGLGYVVAGTVDGVATRIVG</sequence>
<evidence type="ECO:0000259" key="2">
    <source>
        <dbReference type="PROSITE" id="PS51723"/>
    </source>
</evidence>
<feature type="region of interest" description="Disordered" evidence="1">
    <location>
        <begin position="66"/>
        <end position="86"/>
    </location>
</feature>
<accession>A0ABS5VCN3</accession>
<dbReference type="Gene3D" id="3.40.390.80">
    <property type="entry name" value="Peptidase M60, enhancin-like domain 2"/>
    <property type="match status" value="1"/>
</dbReference>
<dbReference type="PROSITE" id="PS51723">
    <property type="entry name" value="PEPTIDASE_M60"/>
    <property type="match status" value="1"/>
</dbReference>
<dbReference type="Gene3D" id="1.10.390.30">
    <property type="entry name" value="Peptidase M60, enhancin-like domain 3"/>
    <property type="match status" value="1"/>
</dbReference>
<proteinExistence type="predicted"/>
<dbReference type="InterPro" id="IPR051244">
    <property type="entry name" value="TCAF"/>
</dbReference>
<dbReference type="InterPro" id="IPR031161">
    <property type="entry name" value="Peptidase_M60_dom"/>
</dbReference>
<evidence type="ECO:0000256" key="1">
    <source>
        <dbReference type="SAM" id="MobiDB-lite"/>
    </source>
</evidence>
<dbReference type="EMBL" id="JAHEWS010000005">
    <property type="protein sequence ID" value="MBT1587197.1"/>
    <property type="molecule type" value="Genomic_DNA"/>
</dbReference>
<comment type="caution">
    <text evidence="3">The sequence shown here is derived from an EMBL/GenBank/DDBJ whole genome shotgun (WGS) entry which is preliminary data.</text>
</comment>
<name>A0ABS5VCN3_9MICO</name>
<organism evidence="3 4">
    <name type="scientific">Curtobacterium aurantiacum</name>
    <dbReference type="NCBI Taxonomy" id="3236919"/>
    <lineage>
        <taxon>Bacteria</taxon>
        <taxon>Bacillati</taxon>
        <taxon>Actinomycetota</taxon>
        <taxon>Actinomycetes</taxon>
        <taxon>Micrococcales</taxon>
        <taxon>Microbacteriaceae</taxon>
        <taxon>Curtobacterium</taxon>
    </lineage>
</organism>
<dbReference type="PANTHER" id="PTHR15730">
    <property type="entry name" value="EXPERIMENTAL AUTOIMMUNE PROSTATITIS ANTIGEN 2-RELATED"/>
    <property type="match status" value="1"/>
</dbReference>
<evidence type="ECO:0000313" key="3">
    <source>
        <dbReference type="EMBL" id="MBT1587197.1"/>
    </source>
</evidence>
<protein>
    <submittedName>
        <fullName evidence="3">M60 family metallopeptidase</fullName>
    </submittedName>
</protein>
<dbReference type="InterPro" id="IPR042279">
    <property type="entry name" value="Pep_M60_3"/>
</dbReference>
<keyword evidence="4" id="KW-1185">Reference proteome</keyword>
<dbReference type="RefSeq" id="WP_214543918.1">
    <property type="nucleotide sequence ID" value="NZ_JAHEWS010000005.1"/>
</dbReference>
<evidence type="ECO:0000313" key="4">
    <source>
        <dbReference type="Proteomes" id="UP001519641"/>
    </source>
</evidence>
<dbReference type="PANTHER" id="PTHR15730:SF5">
    <property type="entry name" value="SI:CH211-210B2.2-RELATED"/>
    <property type="match status" value="1"/>
</dbReference>